<dbReference type="Pfam" id="PF03358">
    <property type="entry name" value="FMN_red"/>
    <property type="match status" value="1"/>
</dbReference>
<organism evidence="7 8">
    <name type="scientific">[Candida] subhashii</name>
    <dbReference type="NCBI Taxonomy" id="561895"/>
    <lineage>
        <taxon>Eukaryota</taxon>
        <taxon>Fungi</taxon>
        <taxon>Dikarya</taxon>
        <taxon>Ascomycota</taxon>
        <taxon>Saccharomycotina</taxon>
        <taxon>Pichiomycetes</taxon>
        <taxon>Debaryomycetaceae</taxon>
        <taxon>Spathaspora</taxon>
    </lineage>
</organism>
<evidence type="ECO:0000313" key="7">
    <source>
        <dbReference type="EMBL" id="KAG7665826.1"/>
    </source>
</evidence>
<keyword evidence="8" id="KW-1185">Reference proteome</keyword>
<evidence type="ECO:0000256" key="4">
    <source>
        <dbReference type="ARBA" id="ARBA00053955"/>
    </source>
</evidence>
<dbReference type="InterPro" id="IPR010089">
    <property type="entry name" value="Flavoprotein_WrbA-like"/>
</dbReference>
<dbReference type="GO" id="GO:0034599">
    <property type="term" value="P:cellular response to oxidative stress"/>
    <property type="evidence" value="ECO:0007669"/>
    <property type="project" value="UniProtKB-ARBA"/>
</dbReference>
<dbReference type="NCBIfam" id="NF002999">
    <property type="entry name" value="PRK03767.1"/>
    <property type="match status" value="1"/>
</dbReference>
<dbReference type="PROSITE" id="PS50902">
    <property type="entry name" value="FLAVODOXIN_LIKE"/>
    <property type="match status" value="1"/>
</dbReference>
<dbReference type="Proteomes" id="UP000694255">
    <property type="component" value="Unassembled WGS sequence"/>
</dbReference>
<dbReference type="OrthoDB" id="4024489at2759"/>
<reference evidence="7 8" key="1">
    <citation type="journal article" date="2021" name="DNA Res.">
        <title>Genome analysis of Candida subhashii reveals its hybrid nature and dual mitochondrial genome conformations.</title>
        <authorList>
            <person name="Mixao V."/>
            <person name="Hegedusova E."/>
            <person name="Saus E."/>
            <person name="Pryszcz L.P."/>
            <person name="Cillingova A."/>
            <person name="Nosek J."/>
            <person name="Gabaldon T."/>
        </authorList>
    </citation>
    <scope>NUCLEOTIDE SEQUENCE [LARGE SCALE GENOMIC DNA]</scope>
    <source>
        <strain evidence="7 8">CBS 10753</strain>
    </source>
</reference>
<dbReference type="EMBL" id="JAGSYN010000046">
    <property type="protein sequence ID" value="KAG7665826.1"/>
    <property type="molecule type" value="Genomic_DNA"/>
</dbReference>
<sequence>MARSVKEGAERAGIATNVDILQVPETLSQEILDKMHAPPKADDIPIATTKKLLEYDAYIFGVPTRFGHAAAQLHAYWDATGGLWAQGQLHGKPAGIFVSTGTTNGGQEATARNFIEYFVHHGMPYVPLGYSTLFDEFNRNEVRGGSPYGAGTYAGADGSRSPTELEKSMAAQQGKDFVKTAIKFVATLPPNSKSIPLEEEEDVDPLAGKAPVEKAKEGATEKTKDGKKTITGTGETVAATTAAPTTAGARAQQTSQTPETEEKGFCSKYETGRSMLWILLFPPEVVQIIFDDIPLPYSREYIDIDQIGVYAFNSLYSNIVIVDCASEYRSSIKMPKALPGETDVFSRPFNCKKIHGSLKYPGNLPFNNRVRDWKAPAEYFLDLEEFIEFIQVNPKFSPSKITFVRPRDLLRFQSVCSDMSSKVRRIHLYTKLDIKREAYFDNEFGDCEKVMCSAIPNVRYSYILRDIDPLDVRLPHLMYYVSLIECPIGNFETTFKGLSITHLVLDLVEINADDLEFLPSTVKYLSLKRSLWSNSNVLDIKFPPHLIELDINQFGDSCTRVVDLSALNKLRYLKISPLQITAFSDLKLPKSIEMLKLGASRLESLDGIEEYKNLHSMYFQPYIDPYFNTQWYISEEDGWVDLWEDKTLFCAQHYWAGAFGLTRFPKARINKLQISGNYGSPELRTWSCLHIDSYPNLTVLDLSNTSLSSITSWIFPETLMVLSLSSCGILKFQNHNVANLKNIRRLSLHDNGLITVEDLLETLSSSLKELDLSVNMISKFQGSYLSLISLNLSLNDLPIPTHENLSVPDCCERLCLDNNWISEFEKSFHFPKNLKELSINESNLTSINNENFFNKLPQGLRYLLLGFHEQPTETSANWNFPKSLRQLCLKNASPMLALNDLPYLEELVVTDSVTMLDSLPPSLKKMELEDWTGSLARLVNLEVVSLSGWEYDKNDLDSVTKNILVPESVKYITVYDPDASSVVDFRRCKQLHYIELRECSLDKFTECMLELLESNPRIRVHLGASMSFLENSTLENLRESGGLVYDDLAAS</sequence>
<feature type="domain" description="Flavodoxin-like" evidence="6">
    <location>
        <begin position="1"/>
        <end position="178"/>
    </location>
</feature>
<dbReference type="GO" id="GO:0005886">
    <property type="term" value="C:plasma membrane"/>
    <property type="evidence" value="ECO:0007669"/>
    <property type="project" value="UniProtKB-SubCell"/>
</dbReference>
<evidence type="ECO:0000256" key="3">
    <source>
        <dbReference type="ARBA" id="ARBA00023026"/>
    </source>
</evidence>
<accession>A0A8J5QJE3</accession>
<dbReference type="PANTHER" id="PTHR30546:SF23">
    <property type="entry name" value="FLAVOPROTEIN-LIKE PROTEIN YCP4-RELATED"/>
    <property type="match status" value="1"/>
</dbReference>
<comment type="function">
    <text evidence="4">Flavodoxin-like protein (FLP) that plays a role in cell wall integrity, oxidative stress protection and virulence. FLPs act as NAD(P)H quinone oxidoreductases. Reduces ubiquinone (coenzyme Q), enabling it to serve as an antioxidant in the membrane.</text>
</comment>
<protein>
    <recommendedName>
        <fullName evidence="6">Flavodoxin-like domain-containing protein</fullName>
    </recommendedName>
</protein>
<comment type="subcellular location">
    <subcellularLocation>
        <location evidence="1">Cell membrane</location>
        <topology evidence="1">Peripheral membrane protein</topology>
    </subcellularLocation>
</comment>
<dbReference type="FunFam" id="3.40.50.360:FF:000001">
    <property type="entry name" value="NAD(P)H dehydrogenase (Quinone) FQR1-like"/>
    <property type="match status" value="1"/>
</dbReference>
<dbReference type="PANTHER" id="PTHR30546">
    <property type="entry name" value="FLAVODOXIN-RELATED PROTEIN WRBA-RELATED"/>
    <property type="match status" value="1"/>
</dbReference>
<dbReference type="AlphaFoldDB" id="A0A8J5QJE3"/>
<dbReference type="GeneID" id="73467452"/>
<dbReference type="NCBIfam" id="TIGR01755">
    <property type="entry name" value="flav_wrbA"/>
    <property type="match status" value="1"/>
</dbReference>
<dbReference type="GO" id="GO:0010181">
    <property type="term" value="F:FMN binding"/>
    <property type="evidence" value="ECO:0007669"/>
    <property type="project" value="InterPro"/>
</dbReference>
<comment type="caution">
    <text evidence="7">The sequence shown here is derived from an EMBL/GenBank/DDBJ whole genome shotgun (WGS) entry which is preliminary data.</text>
</comment>
<proteinExistence type="inferred from homology"/>
<feature type="compositionally biased region" description="Basic and acidic residues" evidence="5">
    <location>
        <begin position="211"/>
        <end position="228"/>
    </location>
</feature>
<dbReference type="InterPro" id="IPR008254">
    <property type="entry name" value="Flavodoxin/NO_synth"/>
</dbReference>
<evidence type="ECO:0000256" key="2">
    <source>
        <dbReference type="ARBA" id="ARBA00006961"/>
    </source>
</evidence>
<dbReference type="InterPro" id="IPR005025">
    <property type="entry name" value="FMN_Rdtase-like_dom"/>
</dbReference>
<evidence type="ECO:0000256" key="1">
    <source>
        <dbReference type="ARBA" id="ARBA00004202"/>
    </source>
</evidence>
<dbReference type="GO" id="GO:0003955">
    <property type="term" value="F:NAD(P)H dehydrogenase (quinone) activity"/>
    <property type="evidence" value="ECO:0007669"/>
    <property type="project" value="InterPro"/>
</dbReference>
<evidence type="ECO:0000313" key="8">
    <source>
        <dbReference type="Proteomes" id="UP000694255"/>
    </source>
</evidence>
<name>A0A8J5QJE3_9ASCO</name>
<evidence type="ECO:0000256" key="5">
    <source>
        <dbReference type="SAM" id="MobiDB-lite"/>
    </source>
</evidence>
<gene>
    <name evidence="7" type="ORF">J8A68_000651</name>
</gene>
<feature type="region of interest" description="Disordered" evidence="5">
    <location>
        <begin position="192"/>
        <end position="263"/>
    </location>
</feature>
<keyword evidence="3" id="KW-0843">Virulence</keyword>
<dbReference type="RefSeq" id="XP_049266058.1">
    <property type="nucleotide sequence ID" value="XM_049410350.1"/>
</dbReference>
<evidence type="ECO:0000259" key="6">
    <source>
        <dbReference type="PROSITE" id="PS50902"/>
    </source>
</evidence>
<feature type="compositionally biased region" description="Low complexity" evidence="5">
    <location>
        <begin position="229"/>
        <end position="251"/>
    </location>
</feature>
<comment type="similarity">
    <text evidence="2">Belongs to the WrbA family.</text>
</comment>